<evidence type="ECO:0000256" key="1">
    <source>
        <dbReference type="SAM" id="MobiDB-lite"/>
    </source>
</evidence>
<evidence type="ECO:0000313" key="3">
    <source>
        <dbReference type="Proteomes" id="UP000001116"/>
    </source>
</evidence>
<dbReference type="AlphaFoldDB" id="A6W625"/>
<dbReference type="HOGENOM" id="CLU_979270_0_0_11"/>
<organism evidence="2 3">
    <name type="scientific">Kineococcus radiotolerans (strain ATCC BAA-149 / DSM 14245 / SRS30216)</name>
    <dbReference type="NCBI Taxonomy" id="266940"/>
    <lineage>
        <taxon>Bacteria</taxon>
        <taxon>Bacillati</taxon>
        <taxon>Actinomycetota</taxon>
        <taxon>Actinomycetes</taxon>
        <taxon>Kineosporiales</taxon>
        <taxon>Kineosporiaceae</taxon>
        <taxon>Kineococcus</taxon>
    </lineage>
</organism>
<proteinExistence type="predicted"/>
<dbReference type="Gene3D" id="3.40.50.12370">
    <property type="match status" value="1"/>
</dbReference>
<feature type="region of interest" description="Disordered" evidence="1">
    <location>
        <begin position="252"/>
        <end position="284"/>
    </location>
</feature>
<dbReference type="Proteomes" id="UP000001116">
    <property type="component" value="Chromosome"/>
</dbReference>
<accession>A6W625</accession>
<gene>
    <name evidence="2" type="ordered locus">Krad_0776</name>
</gene>
<evidence type="ECO:0000313" key="2">
    <source>
        <dbReference type="EMBL" id="ABS02264.1"/>
    </source>
</evidence>
<dbReference type="OrthoDB" id="5244367at2"/>
<feature type="compositionally biased region" description="Gly residues" evidence="1">
    <location>
        <begin position="257"/>
        <end position="268"/>
    </location>
</feature>
<dbReference type="KEGG" id="kra:Krad_0776"/>
<dbReference type="RefSeq" id="WP_012084888.1">
    <property type="nucleotide sequence ID" value="NC_009664.2"/>
</dbReference>
<keyword evidence="3" id="KW-1185">Reference proteome</keyword>
<name>A6W625_KINRD</name>
<sequence length="284" mass="28926">MPGTTRTTRTTVGFPGSGASRRAVRWALRDCAARGRPLHVVLARGAAAGPGDLEALLADELLRVPGRGPEVDVTVTTGEPGPALLSAAADSAALVLGCGRRVASVGAGTGRVLRVVLPRTPAPLVLVGPQAVLTAPRRVLVVSSADDAVAGWVLERGGDLPVRLVTTWWPWSAAAAPGAAELRHARSAAAAQHEAARSRLAAGRGPLRAEVVEGFPGEVVPQRLTVGDLVVVASGTVAELPVRTLRAPVVLVPPGGRRPGPGEPGGTGRVVDLREGSRPGPLRG</sequence>
<dbReference type="EMBL" id="CP000750">
    <property type="protein sequence ID" value="ABS02264.1"/>
    <property type="molecule type" value="Genomic_DNA"/>
</dbReference>
<dbReference type="SUPFAM" id="SSF52402">
    <property type="entry name" value="Adenine nucleotide alpha hydrolases-like"/>
    <property type="match status" value="1"/>
</dbReference>
<reference evidence="3" key="1">
    <citation type="journal article" date="2008" name="PLoS ONE">
        <title>Survival in nuclear waste, extreme resistance, and potential applications gleaned from the genome sequence of Kineococcus radiotolerans SRS30216.</title>
        <authorList>
            <person name="Bagwell C.E."/>
            <person name="Bhat S."/>
            <person name="Hawkins G.M."/>
            <person name="Smith B.W."/>
            <person name="Biswas T."/>
            <person name="Hoover T.R."/>
            <person name="Saunders E."/>
            <person name="Han C.S."/>
            <person name="Tsodikov O.V."/>
            <person name="Shimkets L.J."/>
        </authorList>
    </citation>
    <scope>NUCLEOTIDE SEQUENCE [LARGE SCALE GENOMIC DNA]</scope>
    <source>
        <strain evidence="3">ATCC BAA-149 / DSM 14245 / SRS30216</strain>
    </source>
</reference>
<protein>
    <submittedName>
        <fullName evidence="2">Stress-inducible protein</fullName>
    </submittedName>
</protein>